<dbReference type="PROSITE" id="PS00086">
    <property type="entry name" value="CYTOCHROME_P450"/>
    <property type="match status" value="1"/>
</dbReference>
<feature type="region of interest" description="Disordered" evidence="7">
    <location>
        <begin position="485"/>
        <end position="529"/>
    </location>
</feature>
<evidence type="ECO:0000256" key="4">
    <source>
        <dbReference type="ARBA" id="ARBA00023002"/>
    </source>
</evidence>
<evidence type="ECO:0000256" key="5">
    <source>
        <dbReference type="ARBA" id="ARBA00023004"/>
    </source>
</evidence>
<dbReference type="GeneID" id="95627158"/>
<keyword evidence="4" id="KW-0560">Oxidoreductase</keyword>
<dbReference type="CDD" id="cd11030">
    <property type="entry name" value="CYP105-like"/>
    <property type="match status" value="1"/>
</dbReference>
<dbReference type="Gene3D" id="3.50.50.60">
    <property type="entry name" value="FAD/NAD(P)-binding domain"/>
    <property type="match status" value="1"/>
</dbReference>
<dbReference type="InterPro" id="IPR017972">
    <property type="entry name" value="Cyt_P450_CS"/>
</dbReference>
<organism evidence="8 9">
    <name type="scientific">Streptomyces chrestomyceticus JCM 4735</name>
    <dbReference type="NCBI Taxonomy" id="1306181"/>
    <lineage>
        <taxon>Bacteria</taxon>
        <taxon>Bacillati</taxon>
        <taxon>Actinomycetota</taxon>
        <taxon>Actinomycetes</taxon>
        <taxon>Kitasatosporales</taxon>
        <taxon>Streptomycetaceae</taxon>
        <taxon>Streptomyces</taxon>
    </lineage>
</organism>
<dbReference type="EMBL" id="BHZC01000001">
    <property type="protein sequence ID" value="GCD33585.1"/>
    <property type="molecule type" value="Genomic_DNA"/>
</dbReference>
<keyword evidence="3" id="KW-0479">Metal-binding</keyword>
<dbReference type="AlphaFoldDB" id="A0A7U9KQI8"/>
<evidence type="ECO:0000256" key="1">
    <source>
        <dbReference type="ARBA" id="ARBA00010617"/>
    </source>
</evidence>
<keyword evidence="6" id="KW-0503">Monooxygenase</keyword>
<evidence type="ECO:0000256" key="2">
    <source>
        <dbReference type="ARBA" id="ARBA00022617"/>
    </source>
</evidence>
<evidence type="ECO:0000313" key="8">
    <source>
        <dbReference type="EMBL" id="GCD33585.1"/>
    </source>
</evidence>
<dbReference type="RefSeq" id="WP_307721668.1">
    <property type="nucleotide sequence ID" value="NZ_BHZC01000001.1"/>
</dbReference>
<proteinExistence type="inferred from homology"/>
<dbReference type="FunFam" id="1.10.630.10:FF:000018">
    <property type="entry name" value="Cytochrome P450 monooxygenase"/>
    <property type="match status" value="1"/>
</dbReference>
<keyword evidence="2" id="KW-0349">Heme</keyword>
<dbReference type="Pfam" id="PF00067">
    <property type="entry name" value="p450"/>
    <property type="match status" value="1"/>
</dbReference>
<dbReference type="PANTHER" id="PTHR46696">
    <property type="entry name" value="P450, PUTATIVE (EUROFUNG)-RELATED"/>
    <property type="match status" value="1"/>
</dbReference>
<evidence type="ECO:0000256" key="7">
    <source>
        <dbReference type="SAM" id="MobiDB-lite"/>
    </source>
</evidence>
<sequence>MANSANAGNSARSETFDVVVVGGGPAGSTLAALVARQGHRVLVLEKEFFPRYQIGESLLPSTVHGVCRLTGVADDLAAAGFTRKRGGTFRWGATPEPWTFSFSVSERMAGPTSYAYQVERSKFDEILLRHAGRSGAVVREGCAVADVIEDAERVRGVRYTDADGARREAYGTYVVDASGNKSRLFQRVGGERKYSEFFRSLALFGYFEGGKRLPEPNSGNILSVAFDSGWFWYIPLSPTLTSVGAVVRRDMADKIQGDRERALTALIAECPLISEYLSGATRVTDGQYGQLRVRKDYSYHQTTFARPGMLLVGDAACFVDPVFSSGVHLATYSGLLAARSINSALAGLVDDTVAVREFEARYRREYSVFYEFLLSFYEMHHSEQSYFWQAKKVTHHDRTEMEAFVDLVGGVSSGEAALSEADAMVERLRADSAEFAGAVDQLAHSEDGSMLPLFKSSVVSQVTREGSQVQMRALLGADAEPEAPLVPGGLVSSPTACSGSPPAAADPDAGKDPRMPETPEIPAHYRRDRFDPVPELVAMARETPLVETDVTIGPSRQLGWVATGHAEVRAVLSDTERFSTRPPADSEEDAQNLVQAGNLLQYDPPDHTRLRKLLTAEYTVRRMRRLEPRVEEVVEDCLDTMERIGRPADLVRYFAWPIPGLVSCELLGVPRDDQTELARYLDITRDVGRTQEQQLAAGKAYWAYMGQLAERRRRNPGEDMIGNLVREQGSAISDAELAGIGATVMAAGFEQVASIIGLGTLLLLEHPDQLALWRDNPELTDRAVEEMVRYLTVIHTASPRTALEDVTIGGQQIKAGESVACSLLAANRVPAAGEPEDRFDITREPTPHMAFGHGIHHCLGAPLARMELRIAFPALLRRFPGLRLAVPPEKVRFRPARSRQYALESLPVEW</sequence>
<dbReference type="SUPFAM" id="SSF48264">
    <property type="entry name" value="Cytochrome P450"/>
    <property type="match status" value="1"/>
</dbReference>
<dbReference type="InterPro" id="IPR002397">
    <property type="entry name" value="Cyt_P450_B"/>
</dbReference>
<dbReference type="InterPro" id="IPR001128">
    <property type="entry name" value="Cyt_P450"/>
</dbReference>
<dbReference type="GO" id="GO:0016705">
    <property type="term" value="F:oxidoreductase activity, acting on paired donors, with incorporation or reduction of molecular oxygen"/>
    <property type="evidence" value="ECO:0007669"/>
    <property type="project" value="InterPro"/>
</dbReference>
<dbReference type="InterPro" id="IPR036396">
    <property type="entry name" value="Cyt_P450_sf"/>
</dbReference>
<dbReference type="PANTHER" id="PTHR46696:SF6">
    <property type="entry name" value="P450, PUTATIVE (EUROFUNG)-RELATED"/>
    <property type="match status" value="1"/>
</dbReference>
<dbReference type="Proteomes" id="UP000287830">
    <property type="component" value="Unassembled WGS sequence"/>
</dbReference>
<gene>
    <name evidence="8" type="ORF">OEIGOIKO_01306</name>
</gene>
<evidence type="ECO:0000313" key="9">
    <source>
        <dbReference type="Proteomes" id="UP000287830"/>
    </source>
</evidence>
<reference evidence="8 9" key="1">
    <citation type="submission" date="2018-11" db="EMBL/GenBank/DDBJ databases">
        <title>Whole genome sequence of Streptomyces chrestomyceticus NBRC 13444(T).</title>
        <authorList>
            <person name="Komaki H."/>
            <person name="Tamura T."/>
        </authorList>
    </citation>
    <scope>NUCLEOTIDE SEQUENCE [LARGE SCALE GENOMIC DNA]</scope>
    <source>
        <strain evidence="8 9">NBRC 13444</strain>
    </source>
</reference>
<keyword evidence="5" id="KW-0408">Iron</keyword>
<evidence type="ECO:0000256" key="6">
    <source>
        <dbReference type="ARBA" id="ARBA00023033"/>
    </source>
</evidence>
<name>A0A7U9KQI8_9ACTN</name>
<dbReference type="GO" id="GO:0004497">
    <property type="term" value="F:monooxygenase activity"/>
    <property type="evidence" value="ECO:0007669"/>
    <property type="project" value="UniProtKB-KW"/>
</dbReference>
<dbReference type="Pfam" id="PF04820">
    <property type="entry name" value="Trp_halogenase"/>
    <property type="match status" value="2"/>
</dbReference>
<dbReference type="PRINTS" id="PR00359">
    <property type="entry name" value="BP450"/>
</dbReference>
<dbReference type="Gene3D" id="3.30.9.100">
    <property type="match status" value="1"/>
</dbReference>
<dbReference type="GO" id="GO:0020037">
    <property type="term" value="F:heme binding"/>
    <property type="evidence" value="ECO:0007669"/>
    <property type="project" value="InterPro"/>
</dbReference>
<dbReference type="Gene3D" id="1.10.630.10">
    <property type="entry name" value="Cytochrome P450"/>
    <property type="match status" value="1"/>
</dbReference>
<comment type="caution">
    <text evidence="8">The sequence shown here is derived from an EMBL/GenBank/DDBJ whole genome shotgun (WGS) entry which is preliminary data.</text>
</comment>
<feature type="compositionally biased region" description="Basic and acidic residues" evidence="7">
    <location>
        <begin position="508"/>
        <end position="529"/>
    </location>
</feature>
<dbReference type="GO" id="GO:0005506">
    <property type="term" value="F:iron ion binding"/>
    <property type="evidence" value="ECO:0007669"/>
    <property type="project" value="InterPro"/>
</dbReference>
<evidence type="ECO:0000256" key="3">
    <source>
        <dbReference type="ARBA" id="ARBA00022723"/>
    </source>
</evidence>
<comment type="similarity">
    <text evidence="1">Belongs to the cytochrome P450 family.</text>
</comment>
<dbReference type="SUPFAM" id="SSF51905">
    <property type="entry name" value="FAD/NAD(P)-binding domain"/>
    <property type="match status" value="1"/>
</dbReference>
<accession>A0A7U9KQI8</accession>
<dbReference type="InterPro" id="IPR006905">
    <property type="entry name" value="Flavin_halogenase"/>
</dbReference>
<protein>
    <submittedName>
        <fullName evidence="8">Cytochrome P450</fullName>
    </submittedName>
</protein>
<dbReference type="InterPro" id="IPR036188">
    <property type="entry name" value="FAD/NAD-bd_sf"/>
</dbReference>